<feature type="domain" description="NmrA-like" evidence="1">
    <location>
        <begin position="2"/>
        <end position="214"/>
    </location>
</feature>
<dbReference type="PANTHER" id="PTHR43162">
    <property type="match status" value="1"/>
</dbReference>
<comment type="caution">
    <text evidence="2">The sequence shown here is derived from an EMBL/GenBank/DDBJ whole genome shotgun (WGS) entry which is preliminary data.</text>
</comment>
<evidence type="ECO:0000259" key="1">
    <source>
        <dbReference type="Pfam" id="PF05368"/>
    </source>
</evidence>
<dbReference type="InterPro" id="IPR008030">
    <property type="entry name" value="NmrA-like"/>
</dbReference>
<reference evidence="3" key="1">
    <citation type="submission" date="2018-05" db="EMBL/GenBank/DDBJ databases">
        <title>Zavarzinia sp. HR-AS.</title>
        <authorList>
            <person name="Lee Y."/>
            <person name="Jeon C.O."/>
        </authorList>
    </citation>
    <scope>NUCLEOTIDE SEQUENCE [LARGE SCALE GENOMIC DNA]</scope>
    <source>
        <strain evidence="3">DSM 1231</strain>
    </source>
</reference>
<dbReference type="AlphaFoldDB" id="A0A317E124"/>
<dbReference type="Gene3D" id="3.40.50.720">
    <property type="entry name" value="NAD(P)-binding Rossmann-like Domain"/>
    <property type="match status" value="1"/>
</dbReference>
<dbReference type="Gene3D" id="3.90.25.10">
    <property type="entry name" value="UDP-galactose 4-epimerase, domain 1"/>
    <property type="match status" value="1"/>
</dbReference>
<name>A0A317E124_9PROT</name>
<dbReference type="Pfam" id="PF05368">
    <property type="entry name" value="NmrA"/>
    <property type="match status" value="1"/>
</dbReference>
<dbReference type="EMBL" id="QGLF01000005">
    <property type="protein sequence ID" value="PWR18855.1"/>
    <property type="molecule type" value="Genomic_DNA"/>
</dbReference>
<dbReference type="InterPro" id="IPR036291">
    <property type="entry name" value="NAD(P)-bd_dom_sf"/>
</dbReference>
<dbReference type="SUPFAM" id="SSF51735">
    <property type="entry name" value="NAD(P)-binding Rossmann-fold domains"/>
    <property type="match status" value="1"/>
</dbReference>
<dbReference type="InterPro" id="IPR051604">
    <property type="entry name" value="Ergot_Alk_Oxidoreductase"/>
</dbReference>
<protein>
    <recommendedName>
        <fullName evidence="1">NmrA-like domain-containing protein</fullName>
    </recommendedName>
</protein>
<dbReference type="OrthoDB" id="9798669at2"/>
<dbReference type="PANTHER" id="PTHR43162:SF1">
    <property type="entry name" value="PRESTALK A DIFFERENTIATION PROTEIN A"/>
    <property type="match status" value="1"/>
</dbReference>
<gene>
    <name evidence="2" type="ORF">DKG75_17935</name>
</gene>
<evidence type="ECO:0000313" key="3">
    <source>
        <dbReference type="Proteomes" id="UP000246077"/>
    </source>
</evidence>
<accession>A0A317E124</accession>
<dbReference type="Proteomes" id="UP000246077">
    <property type="component" value="Unassembled WGS sequence"/>
</dbReference>
<proteinExistence type="predicted"/>
<dbReference type="RefSeq" id="WP_109922541.1">
    <property type="nucleotide sequence ID" value="NZ_QGLF01000005.1"/>
</dbReference>
<sequence>MRILVAGGTGKVGREVVAGLNALGLAPRLLLRPGRPPVPGTETARGDLFDAPSLAAACAGVDRLFLVTPLDPEETAAGLNAVAAARAAGVRRIVFLGIHNIEAGRHIPHFATKLPVLAALREAGPGWTVIEPNNFFQNDIDLFGAIGAGVYPQPLGALGLSRVDTRDIAAAAVRALLEDGFAGRCLPLVGPEVLNGAAVAARYQAALGRPVAYAGDDLTRWNEAVRPLLPGWLRHDLSLMYGYFQARGLAASDQDLAATRAVLGRPPRDLAGFIAGQQASGALAEALERPVAAQA</sequence>
<keyword evidence="3" id="KW-1185">Reference proteome</keyword>
<organism evidence="2 3">
    <name type="scientific">Zavarzinia compransoris</name>
    <dbReference type="NCBI Taxonomy" id="1264899"/>
    <lineage>
        <taxon>Bacteria</taxon>
        <taxon>Pseudomonadati</taxon>
        <taxon>Pseudomonadota</taxon>
        <taxon>Alphaproteobacteria</taxon>
        <taxon>Rhodospirillales</taxon>
        <taxon>Zavarziniaceae</taxon>
        <taxon>Zavarzinia</taxon>
    </lineage>
</organism>
<evidence type="ECO:0000313" key="2">
    <source>
        <dbReference type="EMBL" id="PWR18855.1"/>
    </source>
</evidence>